<organism evidence="2 3">
    <name type="scientific">Kibdelosporangium banguiense</name>
    <dbReference type="NCBI Taxonomy" id="1365924"/>
    <lineage>
        <taxon>Bacteria</taxon>
        <taxon>Bacillati</taxon>
        <taxon>Actinomycetota</taxon>
        <taxon>Actinomycetes</taxon>
        <taxon>Pseudonocardiales</taxon>
        <taxon>Pseudonocardiaceae</taxon>
        <taxon>Kibdelosporangium</taxon>
    </lineage>
</organism>
<evidence type="ECO:0000256" key="1">
    <source>
        <dbReference type="SAM" id="Phobius"/>
    </source>
</evidence>
<sequence>MSCSVPPHPGDLATHTVGTGMFLILVARASATVWEVHRSARGAIRNLTKKYAFVTHSPHISRDYETLRIDMQSLFGHLGITTKAAAA</sequence>
<protein>
    <submittedName>
        <fullName evidence="2">Uncharacterized protein</fullName>
    </submittedName>
</protein>
<gene>
    <name evidence="2" type="ORF">JOF56_010005</name>
</gene>
<comment type="caution">
    <text evidence="2">The sequence shown here is derived from an EMBL/GenBank/DDBJ whole genome shotgun (WGS) entry which is preliminary data.</text>
</comment>
<dbReference type="Proteomes" id="UP001519332">
    <property type="component" value="Unassembled WGS sequence"/>
</dbReference>
<keyword evidence="1" id="KW-1133">Transmembrane helix</keyword>
<feature type="transmembrane region" description="Helical" evidence="1">
    <location>
        <begin position="12"/>
        <end position="31"/>
    </location>
</feature>
<dbReference type="EMBL" id="JAGINW010000001">
    <property type="protein sequence ID" value="MBP2329620.1"/>
    <property type="molecule type" value="Genomic_DNA"/>
</dbReference>
<name>A0ABS4TYZ5_9PSEU</name>
<keyword evidence="3" id="KW-1185">Reference proteome</keyword>
<proteinExistence type="predicted"/>
<evidence type="ECO:0000313" key="3">
    <source>
        <dbReference type="Proteomes" id="UP001519332"/>
    </source>
</evidence>
<keyword evidence="1" id="KW-0812">Transmembrane</keyword>
<dbReference type="RefSeq" id="WP_209646353.1">
    <property type="nucleotide sequence ID" value="NZ_JAGINW010000001.1"/>
</dbReference>
<reference evidence="2 3" key="1">
    <citation type="submission" date="2021-03" db="EMBL/GenBank/DDBJ databases">
        <title>Sequencing the genomes of 1000 actinobacteria strains.</title>
        <authorList>
            <person name="Klenk H.-P."/>
        </authorList>
    </citation>
    <scope>NUCLEOTIDE SEQUENCE [LARGE SCALE GENOMIC DNA]</scope>
    <source>
        <strain evidence="2 3">DSM 46670</strain>
    </source>
</reference>
<keyword evidence="1" id="KW-0472">Membrane</keyword>
<evidence type="ECO:0000313" key="2">
    <source>
        <dbReference type="EMBL" id="MBP2329620.1"/>
    </source>
</evidence>
<accession>A0ABS4TYZ5</accession>